<feature type="chain" id="PRO_5008582077" evidence="1">
    <location>
        <begin position="22"/>
        <end position="273"/>
    </location>
</feature>
<dbReference type="EMBL" id="GEDC01011737">
    <property type="protein sequence ID" value="JAS25561.1"/>
    <property type="molecule type" value="Transcribed_RNA"/>
</dbReference>
<organism evidence="3">
    <name type="scientific">Clastoptera arizonana</name>
    <name type="common">Arizona spittle bug</name>
    <dbReference type="NCBI Taxonomy" id="38151"/>
    <lineage>
        <taxon>Eukaryota</taxon>
        <taxon>Metazoa</taxon>
        <taxon>Ecdysozoa</taxon>
        <taxon>Arthropoda</taxon>
        <taxon>Hexapoda</taxon>
        <taxon>Insecta</taxon>
        <taxon>Pterygota</taxon>
        <taxon>Neoptera</taxon>
        <taxon>Paraneoptera</taxon>
        <taxon>Hemiptera</taxon>
        <taxon>Auchenorrhyncha</taxon>
        <taxon>Cercopoidea</taxon>
        <taxon>Clastopteridae</taxon>
        <taxon>Clastoptera</taxon>
    </lineage>
</organism>
<sequence length="273" mass="32276">MAVNRICLHLLLLCFLRFVLCLERTNFYYRNFTWNKRNVKLFYPSNQNPNTILFRNKTMIFDLLDRKKAKSPIKVTKTLRAFNDCFKYKDLTFPSMGRKPVIVIEGNSKDFSMKVAEMLATEMDAEILSTPQECMVDAVKINSDDPLLREAALGLAMYATMHKVRHTLYFDRTVILNGYWTEKIADKIEYKFRWTSILPYMSSAYKLPYDLMKPDIIFYLNFGDFPNKRVEIYERILFSRIVIINMDLDLRKSLLEIKYILQNRLGGKFLLSP</sequence>
<dbReference type="EMBL" id="GEDC01000517">
    <property type="protein sequence ID" value="JAS36781.1"/>
    <property type="molecule type" value="Transcribed_RNA"/>
</dbReference>
<name>A0A1B6EFW8_9HEMI</name>
<accession>A0A1B6EFW8</accession>
<evidence type="ECO:0000313" key="2">
    <source>
        <dbReference type="EMBL" id="JAS25561.1"/>
    </source>
</evidence>
<keyword evidence="1" id="KW-0732">Signal</keyword>
<dbReference type="AlphaFoldDB" id="A0A1B6EFW8"/>
<gene>
    <name evidence="3" type="ORF">g.43993</name>
    <name evidence="2" type="ORF">g.43995</name>
</gene>
<reference evidence="3" key="1">
    <citation type="submission" date="2015-12" db="EMBL/GenBank/DDBJ databases">
        <title>De novo transcriptome assembly of four potential Pierce s Disease insect vectors from Arizona vineyards.</title>
        <authorList>
            <person name="Tassone E.E."/>
        </authorList>
    </citation>
    <scope>NUCLEOTIDE SEQUENCE</scope>
</reference>
<protein>
    <submittedName>
        <fullName evidence="3">Uncharacterized protein</fullName>
    </submittedName>
</protein>
<evidence type="ECO:0000313" key="3">
    <source>
        <dbReference type="EMBL" id="JAS36781.1"/>
    </source>
</evidence>
<feature type="signal peptide" evidence="1">
    <location>
        <begin position="1"/>
        <end position="21"/>
    </location>
</feature>
<proteinExistence type="predicted"/>
<evidence type="ECO:0000256" key="1">
    <source>
        <dbReference type="SAM" id="SignalP"/>
    </source>
</evidence>